<keyword evidence="2 5" id="KW-0645">Protease</keyword>
<sequence length="643" mass="69802">MKSALLLVLWLGMLQTGIAQYSKIIVQFTDKQQTPFTTNNPQAYLSQKAIDRRAKQNIVIDSTDFPVNPGYIQQVLQQGAVSYLSQSKWLNQILIQSSDAQAIAAISALPFVKSAAPVALQPNRNTERLFNRTIEKVSPLPLLPVVNGANETEDLQYGASAAQVSIHNGGFLHNKGFTGQGITIAVLDAGFYHYQTLSAFDSIRNNGQVLGVKDFVDFDNSVDEDDTHGMYCLSTIAANKPGVMVGTAPHASFWLLRSENNFSEYPIEEHNWVATAEFADSAGADMISSSLGYYWFDDAQFNHSYADIYQNSTTVSKGAAMAAHKGMIVTNSAGNEGNNSWKYLIFPADADSVCSVGAVNTSGVIASFSSYGYTGKVKPNIVSVGSGTTIFGVNDLPATGSGTSFSNPNINGLIACLWQAFPAVNNMAILDAVYKSADKYSNPDNRYGYGLPDMKKAYTILKEQQNIALYGTDWLFATPNPFSSRVNIKFIARKEGSVTISLMDAGGNAVRSFVMSAEEQEIYDTAFTDVASLPGGDYFVQYSDGINTKQVAVSKTGITLKDWLVAVPVPFTTQLTVYIKAPETGSIQLRITDAAGKIIETATLQVQQDAQYSYMVRNAGVLPHGVYLVQYVGKQKRAIKVVK</sequence>
<evidence type="ECO:0000256" key="2">
    <source>
        <dbReference type="ARBA" id="ARBA00022670"/>
    </source>
</evidence>
<dbReference type="PANTHER" id="PTHR43806">
    <property type="entry name" value="PEPTIDASE S8"/>
    <property type="match status" value="1"/>
</dbReference>
<dbReference type="RefSeq" id="WP_171609840.1">
    <property type="nucleotide sequence ID" value="NZ_WHPF01000020.1"/>
</dbReference>
<evidence type="ECO:0000259" key="7">
    <source>
        <dbReference type="Pfam" id="PF18962"/>
    </source>
</evidence>
<dbReference type="Proteomes" id="UP000598971">
    <property type="component" value="Unassembled WGS sequence"/>
</dbReference>
<accession>A0A8J8JVZ6</accession>
<dbReference type="Pfam" id="PF18962">
    <property type="entry name" value="Por_Secre_tail"/>
    <property type="match status" value="1"/>
</dbReference>
<dbReference type="InterPro" id="IPR036852">
    <property type="entry name" value="Peptidase_S8/S53_dom_sf"/>
</dbReference>
<feature type="active site" description="Charge relay system" evidence="5">
    <location>
        <position position="404"/>
    </location>
</feature>
<reference evidence="8" key="1">
    <citation type="submission" date="2019-10" db="EMBL/GenBank/DDBJ databases">
        <title>Draft genome sequence of Panacibacter sp. KCS-6.</title>
        <authorList>
            <person name="Yim K.J."/>
        </authorList>
    </citation>
    <scope>NUCLEOTIDE SEQUENCE</scope>
    <source>
        <strain evidence="8">KCS-6</strain>
    </source>
</reference>
<feature type="domain" description="Peptidase S8/S53" evidence="6">
    <location>
        <begin position="179"/>
        <end position="450"/>
    </location>
</feature>
<dbReference type="PRINTS" id="PR00723">
    <property type="entry name" value="SUBTILISIN"/>
</dbReference>
<dbReference type="InterPro" id="IPR026444">
    <property type="entry name" value="Secre_tail"/>
</dbReference>
<feature type="active site" description="Charge relay system" evidence="5">
    <location>
        <position position="188"/>
    </location>
</feature>
<dbReference type="Gene3D" id="3.40.50.200">
    <property type="entry name" value="Peptidase S8/S53 domain"/>
    <property type="match status" value="1"/>
</dbReference>
<name>A0A8J8JVZ6_9BACT</name>
<dbReference type="SUPFAM" id="SSF52743">
    <property type="entry name" value="Subtilisin-like"/>
    <property type="match status" value="1"/>
</dbReference>
<organism evidence="8 9">
    <name type="scientific">Limnovirga soli</name>
    <dbReference type="NCBI Taxonomy" id="2656915"/>
    <lineage>
        <taxon>Bacteria</taxon>
        <taxon>Pseudomonadati</taxon>
        <taxon>Bacteroidota</taxon>
        <taxon>Chitinophagia</taxon>
        <taxon>Chitinophagales</taxon>
        <taxon>Chitinophagaceae</taxon>
        <taxon>Limnovirga</taxon>
    </lineage>
</organism>
<dbReference type="InterPro" id="IPR050131">
    <property type="entry name" value="Peptidase_S8_subtilisin-like"/>
</dbReference>
<evidence type="ECO:0000313" key="8">
    <source>
        <dbReference type="EMBL" id="NNV57890.1"/>
    </source>
</evidence>
<evidence type="ECO:0000313" key="9">
    <source>
        <dbReference type="Proteomes" id="UP000598971"/>
    </source>
</evidence>
<dbReference type="PANTHER" id="PTHR43806:SF67">
    <property type="entry name" value="EGF-LIKE DOMAIN-CONTAINING PROTEIN"/>
    <property type="match status" value="1"/>
</dbReference>
<keyword evidence="4 5" id="KW-0720">Serine protease</keyword>
<keyword evidence="3 5" id="KW-0378">Hydrolase</keyword>
<proteinExistence type="inferred from homology"/>
<keyword evidence="9" id="KW-1185">Reference proteome</keyword>
<feature type="domain" description="Secretion system C-terminal sorting" evidence="7">
    <location>
        <begin position="479"/>
        <end position="548"/>
    </location>
</feature>
<evidence type="ECO:0000256" key="5">
    <source>
        <dbReference type="PROSITE-ProRule" id="PRU01240"/>
    </source>
</evidence>
<dbReference type="Pfam" id="PF00082">
    <property type="entry name" value="Peptidase_S8"/>
    <property type="match status" value="1"/>
</dbReference>
<evidence type="ECO:0000256" key="4">
    <source>
        <dbReference type="ARBA" id="ARBA00022825"/>
    </source>
</evidence>
<dbReference type="GO" id="GO:0006508">
    <property type="term" value="P:proteolysis"/>
    <property type="evidence" value="ECO:0007669"/>
    <property type="project" value="UniProtKB-KW"/>
</dbReference>
<dbReference type="GO" id="GO:0004252">
    <property type="term" value="F:serine-type endopeptidase activity"/>
    <property type="evidence" value="ECO:0007669"/>
    <property type="project" value="UniProtKB-UniRule"/>
</dbReference>
<dbReference type="PROSITE" id="PS51892">
    <property type="entry name" value="SUBTILASE"/>
    <property type="match status" value="1"/>
</dbReference>
<evidence type="ECO:0000256" key="1">
    <source>
        <dbReference type="ARBA" id="ARBA00011073"/>
    </source>
</evidence>
<protein>
    <submittedName>
        <fullName evidence="8">S8 family serine peptidase</fullName>
    </submittedName>
</protein>
<dbReference type="InterPro" id="IPR000209">
    <property type="entry name" value="Peptidase_S8/S53_dom"/>
</dbReference>
<dbReference type="InterPro" id="IPR015500">
    <property type="entry name" value="Peptidase_S8_subtilisin-rel"/>
</dbReference>
<evidence type="ECO:0000259" key="6">
    <source>
        <dbReference type="Pfam" id="PF00082"/>
    </source>
</evidence>
<comment type="caution">
    <text evidence="8">The sequence shown here is derived from an EMBL/GenBank/DDBJ whole genome shotgun (WGS) entry which is preliminary data.</text>
</comment>
<dbReference type="AlphaFoldDB" id="A0A8J8JVZ6"/>
<gene>
    <name evidence="8" type="ORF">GD597_20670</name>
</gene>
<dbReference type="EMBL" id="WHPF01000020">
    <property type="protein sequence ID" value="NNV57890.1"/>
    <property type="molecule type" value="Genomic_DNA"/>
</dbReference>
<feature type="active site" description="Charge relay system" evidence="5">
    <location>
        <position position="228"/>
    </location>
</feature>
<comment type="similarity">
    <text evidence="1 5">Belongs to the peptidase S8 family.</text>
</comment>
<evidence type="ECO:0000256" key="3">
    <source>
        <dbReference type="ARBA" id="ARBA00022801"/>
    </source>
</evidence>